<accession>A0A167T0L1</accession>
<feature type="compositionally biased region" description="Polar residues" evidence="2">
    <location>
        <begin position="367"/>
        <end position="377"/>
    </location>
</feature>
<gene>
    <name evidence="3" type="ORF">ISF_06135</name>
</gene>
<keyword evidence="1" id="KW-0175">Coiled coil</keyword>
<evidence type="ECO:0000256" key="1">
    <source>
        <dbReference type="SAM" id="Coils"/>
    </source>
</evidence>
<evidence type="ECO:0000313" key="3">
    <source>
        <dbReference type="EMBL" id="OAA60124.1"/>
    </source>
</evidence>
<dbReference type="Proteomes" id="UP000076744">
    <property type="component" value="Unassembled WGS sequence"/>
</dbReference>
<sequence>MTRQPSDAFLPSGGFDHDALLPASPTFASTAVPPTTHDLQSFYQYHTHGATDAAAASAAAPAFAGPSAPHFNYAFSHIPLASSLNPSLRRDSSPSPTNIGLAQAPRPAMPPPPAGSLRRDTVSPNLGVATSLSRSASADAAAPQQTSLHLVQRLAQQNSLIREAWEAERKYLEANRRRAEEVYQEERTIMEDMRESWITEKTAMQRELHALRERVHHLESETAGLKSLTSPSSQLSGLVSPATGAKLHADSLPPGLQGASQRPHFLSSSASRTSPTGNPEQSALMPLDPRTQPETSSARDFLASRKKTNDAPIPLIDVHEIDPKLDGIFIKANAVRDTFTQSSIKSSPATSPPTDQSSSEREGAPNRRSSSKAQTMQALAAGEMRRRTMHAGHTPNHSLSLFPTMTTLDGSMTAGQSEATTPTAANKTVEEEDIEPEAAPDPEPVEPVPEAGKLQAAPADNVEEEPRLEPQDDVPLKGPLMIKNIPAQDEIFWARVNQKLEGISHSEEEALPTVIKSQLAEDDKPKANGSSETSETAPKPVEVDVPLKIRTTTNFGAPFGVA</sequence>
<dbReference type="RefSeq" id="XP_018703237.1">
    <property type="nucleotide sequence ID" value="XM_018849739.1"/>
</dbReference>
<evidence type="ECO:0000313" key="4">
    <source>
        <dbReference type="Proteomes" id="UP000076744"/>
    </source>
</evidence>
<feature type="region of interest" description="Disordered" evidence="2">
    <location>
        <begin position="86"/>
        <end position="122"/>
    </location>
</feature>
<keyword evidence="4" id="KW-1185">Reference proteome</keyword>
<dbReference type="STRING" id="1081104.A0A167T0L1"/>
<name>A0A167T0L1_CORFA</name>
<feature type="compositionally biased region" description="Acidic residues" evidence="2">
    <location>
        <begin position="430"/>
        <end position="444"/>
    </location>
</feature>
<feature type="region of interest" description="Disordered" evidence="2">
    <location>
        <begin position="503"/>
        <end position="545"/>
    </location>
</feature>
<dbReference type="GeneID" id="30022427"/>
<feature type="region of interest" description="Disordered" evidence="2">
    <location>
        <begin position="246"/>
        <end position="306"/>
    </location>
</feature>
<feature type="region of interest" description="Disordered" evidence="2">
    <location>
        <begin position="339"/>
        <end position="479"/>
    </location>
</feature>
<dbReference type="AlphaFoldDB" id="A0A167T0L1"/>
<evidence type="ECO:0000256" key="2">
    <source>
        <dbReference type="SAM" id="MobiDB-lite"/>
    </source>
</evidence>
<dbReference type="OrthoDB" id="5427699at2759"/>
<feature type="compositionally biased region" description="Polar residues" evidence="2">
    <location>
        <begin position="266"/>
        <end position="281"/>
    </location>
</feature>
<protein>
    <submittedName>
        <fullName evidence="3">Uncharacterized protein</fullName>
    </submittedName>
</protein>
<comment type="caution">
    <text evidence="3">The sequence shown here is derived from an EMBL/GenBank/DDBJ whole genome shotgun (WGS) entry which is preliminary data.</text>
</comment>
<proteinExistence type="predicted"/>
<feature type="compositionally biased region" description="Polar residues" evidence="2">
    <location>
        <begin position="395"/>
        <end position="426"/>
    </location>
</feature>
<dbReference type="EMBL" id="AZHB01000015">
    <property type="protein sequence ID" value="OAA60124.1"/>
    <property type="molecule type" value="Genomic_DNA"/>
</dbReference>
<feature type="coiled-coil region" evidence="1">
    <location>
        <begin position="162"/>
        <end position="221"/>
    </location>
</feature>
<reference evidence="3 4" key="1">
    <citation type="journal article" date="2016" name="Genome Biol. Evol.">
        <title>Divergent and convergent evolution of fungal pathogenicity.</title>
        <authorList>
            <person name="Shang Y."/>
            <person name="Xiao G."/>
            <person name="Zheng P."/>
            <person name="Cen K."/>
            <person name="Zhan S."/>
            <person name="Wang C."/>
        </authorList>
    </citation>
    <scope>NUCLEOTIDE SEQUENCE [LARGE SCALE GENOMIC DNA]</scope>
    <source>
        <strain evidence="3 4">ARSEF 2679</strain>
    </source>
</reference>
<organism evidence="3 4">
    <name type="scientific">Cordyceps fumosorosea (strain ARSEF 2679)</name>
    <name type="common">Isaria fumosorosea</name>
    <dbReference type="NCBI Taxonomy" id="1081104"/>
    <lineage>
        <taxon>Eukaryota</taxon>
        <taxon>Fungi</taxon>
        <taxon>Dikarya</taxon>
        <taxon>Ascomycota</taxon>
        <taxon>Pezizomycotina</taxon>
        <taxon>Sordariomycetes</taxon>
        <taxon>Hypocreomycetidae</taxon>
        <taxon>Hypocreales</taxon>
        <taxon>Cordycipitaceae</taxon>
        <taxon>Cordyceps</taxon>
    </lineage>
</organism>
<feature type="compositionally biased region" description="Polar residues" evidence="2">
    <location>
        <begin position="339"/>
        <end position="357"/>
    </location>
</feature>